<dbReference type="EMBL" id="CP073355">
    <property type="protein sequence ID" value="URA10377.1"/>
    <property type="molecule type" value="Genomic_DNA"/>
</dbReference>
<name>A0AAX3BDL2_9SPIR</name>
<dbReference type="HAMAP" id="MF_01930">
    <property type="entry name" value="PurN"/>
    <property type="match status" value="1"/>
</dbReference>
<feature type="binding site" evidence="6">
    <location>
        <position position="115"/>
    </location>
    <ligand>
        <name>(6R)-10-formyltetrahydrofolate</name>
        <dbReference type="ChEBI" id="CHEBI:195366"/>
    </ligand>
</feature>
<dbReference type="SUPFAM" id="SSF53328">
    <property type="entry name" value="Formyltransferase"/>
    <property type="match status" value="1"/>
</dbReference>
<comment type="caution">
    <text evidence="6">Lacks conserved residue(s) required for the propagation of feature annotation.</text>
</comment>
<dbReference type="InterPro" id="IPR002376">
    <property type="entry name" value="Formyl_transf_N"/>
</dbReference>
<dbReference type="GO" id="GO:0006189">
    <property type="term" value="P:'de novo' IMP biosynthetic process"/>
    <property type="evidence" value="ECO:0007669"/>
    <property type="project" value="UniProtKB-UniRule"/>
</dbReference>
<dbReference type="GO" id="GO:0004644">
    <property type="term" value="F:phosphoribosylglycinamide formyltransferase activity"/>
    <property type="evidence" value="ECO:0007669"/>
    <property type="project" value="UniProtKB-UniRule"/>
</dbReference>
<evidence type="ECO:0000256" key="6">
    <source>
        <dbReference type="HAMAP-Rule" id="MF_01930"/>
    </source>
</evidence>
<dbReference type="NCBIfam" id="TIGR00639">
    <property type="entry name" value="PurN"/>
    <property type="match status" value="1"/>
</dbReference>
<dbReference type="PANTHER" id="PTHR43369:SF2">
    <property type="entry name" value="PHOSPHORIBOSYLGLYCINAMIDE FORMYLTRANSFERASE"/>
    <property type="match status" value="1"/>
</dbReference>
<evidence type="ECO:0000256" key="2">
    <source>
        <dbReference type="ARBA" id="ARBA00022679"/>
    </source>
</evidence>
<accession>A0AAX3BDL2</accession>
<dbReference type="KEGG" id="taqu:KDW03_00810"/>
<feature type="binding site" evidence="6">
    <location>
        <begin position="17"/>
        <end position="19"/>
    </location>
    <ligand>
        <name>N(1)-(5-phospho-beta-D-ribosyl)glycinamide</name>
        <dbReference type="ChEBI" id="CHEBI:143788"/>
    </ligand>
</feature>
<evidence type="ECO:0000256" key="4">
    <source>
        <dbReference type="ARBA" id="ARBA00038440"/>
    </source>
</evidence>
<feature type="binding site" evidence="6">
    <location>
        <position position="71"/>
    </location>
    <ligand>
        <name>(6R)-10-formyltetrahydrofolate</name>
        <dbReference type="ChEBI" id="CHEBI:195366"/>
    </ligand>
</feature>
<evidence type="ECO:0000256" key="1">
    <source>
        <dbReference type="ARBA" id="ARBA00005054"/>
    </source>
</evidence>
<evidence type="ECO:0000256" key="5">
    <source>
        <dbReference type="ARBA" id="ARBA00047664"/>
    </source>
</evidence>
<protein>
    <recommendedName>
        <fullName evidence="6">Phosphoribosylglycinamide formyltransferase</fullName>
        <ecNumber evidence="6">2.1.2.2</ecNumber>
    </recommendedName>
    <alternativeName>
        <fullName evidence="6">5'-phosphoribosylglycinamide transformylase</fullName>
    </alternativeName>
    <alternativeName>
        <fullName evidence="6">GAR transformylase</fullName>
        <shortName evidence="6">GART</shortName>
    </alternativeName>
</protein>
<reference evidence="8" key="1">
    <citation type="submission" date="2021-04" db="EMBL/GenBank/DDBJ databases">
        <authorList>
            <person name="Postec A."/>
        </authorList>
    </citation>
    <scope>NUCLEOTIDE SEQUENCE</scope>
    <source>
        <strain evidence="8">F1F22</strain>
    </source>
</reference>
<dbReference type="PROSITE" id="PS00373">
    <property type="entry name" value="GART"/>
    <property type="match status" value="1"/>
</dbReference>
<dbReference type="GO" id="GO:0005737">
    <property type="term" value="C:cytoplasm"/>
    <property type="evidence" value="ECO:0007669"/>
    <property type="project" value="TreeGrafter"/>
</dbReference>
<dbReference type="CDD" id="cd08645">
    <property type="entry name" value="FMT_core_GART"/>
    <property type="match status" value="1"/>
</dbReference>
<dbReference type="Proteomes" id="UP001056539">
    <property type="component" value="Chromosome"/>
</dbReference>
<dbReference type="InterPro" id="IPR001555">
    <property type="entry name" value="GART_AS"/>
</dbReference>
<proteinExistence type="inferred from homology"/>
<evidence type="ECO:0000256" key="3">
    <source>
        <dbReference type="ARBA" id="ARBA00022755"/>
    </source>
</evidence>
<sequence length="215" mass="24374">MIFRRKHRLVILISGRGSNMKAILEAVKKKEIPHTRVVGVISDNPDAEGLTIARRYGVRALYLSAAPYKTKLEGPAEEVYIRTIKRMKPDLIVLAGFMRVVKPRFIQSFPNKIINIHPSLLPAYPGLHTHERVLAAGEKESGCTVHFVNEKVDGGKRIIQARVQVLPGDTPQTLAARVLEKEHKILPYAIRLLLEKKISYDSLVEPIQWGEEWKF</sequence>
<dbReference type="EC" id="2.1.2.2" evidence="6"/>
<feature type="active site" description="Proton donor" evidence="6">
    <location>
        <position position="117"/>
    </location>
</feature>
<evidence type="ECO:0000313" key="8">
    <source>
        <dbReference type="EMBL" id="URA10377.1"/>
    </source>
</evidence>
<organism evidence="8 9">
    <name type="scientific">Thermospira aquatica</name>
    <dbReference type="NCBI Taxonomy" id="2828656"/>
    <lineage>
        <taxon>Bacteria</taxon>
        <taxon>Pseudomonadati</taxon>
        <taxon>Spirochaetota</taxon>
        <taxon>Spirochaetia</taxon>
        <taxon>Brevinematales</taxon>
        <taxon>Thermospiraceae</taxon>
        <taxon>Thermospira</taxon>
    </lineage>
</organism>
<dbReference type="AlphaFoldDB" id="A0AAX3BDL2"/>
<evidence type="ECO:0000259" key="7">
    <source>
        <dbReference type="Pfam" id="PF00551"/>
    </source>
</evidence>
<gene>
    <name evidence="6" type="primary">purN</name>
    <name evidence="8" type="ORF">KDW03_00810</name>
</gene>
<evidence type="ECO:0000313" key="9">
    <source>
        <dbReference type="Proteomes" id="UP001056539"/>
    </source>
</evidence>
<keyword evidence="3 6" id="KW-0658">Purine biosynthesis</keyword>
<comment type="similarity">
    <text evidence="4 6">Belongs to the GART family.</text>
</comment>
<keyword evidence="2 6" id="KW-0808">Transferase</keyword>
<dbReference type="Pfam" id="PF00551">
    <property type="entry name" value="Formyl_trans_N"/>
    <property type="match status" value="1"/>
</dbReference>
<comment type="pathway">
    <text evidence="1 6">Purine metabolism; IMP biosynthesis via de novo pathway; N(2)-formyl-N(1)-(5-phospho-D-ribosyl)glycinamide from N(1)-(5-phospho-D-ribosyl)glycinamide (10-formyl THF route): step 1/1.</text>
</comment>
<dbReference type="RefSeq" id="WP_271435508.1">
    <property type="nucleotide sequence ID" value="NZ_CP073355.1"/>
</dbReference>
<dbReference type="PANTHER" id="PTHR43369">
    <property type="entry name" value="PHOSPHORIBOSYLGLYCINAMIDE FORMYLTRANSFERASE"/>
    <property type="match status" value="1"/>
</dbReference>
<feature type="site" description="Raises pKa of active site His" evidence="6">
    <location>
        <position position="153"/>
    </location>
</feature>
<dbReference type="InterPro" id="IPR004607">
    <property type="entry name" value="GART"/>
</dbReference>
<keyword evidence="9" id="KW-1185">Reference proteome</keyword>
<comment type="function">
    <text evidence="6">Catalyzes the transfer of a formyl group from 10-formyltetrahydrofolate to 5-phospho-ribosyl-glycinamide (GAR), producing 5-phospho-ribosyl-N-formylglycinamide (FGAR) and tetrahydrofolate.</text>
</comment>
<reference evidence="8" key="2">
    <citation type="submission" date="2022-06" db="EMBL/GenBank/DDBJ databases">
        <title>Thermospira aquatica gen. nov., sp. nov.</title>
        <authorList>
            <person name="Ben Ali Gam Z."/>
            <person name="Labat M."/>
        </authorList>
    </citation>
    <scope>NUCLEOTIDE SEQUENCE</scope>
    <source>
        <strain evidence="8">F1F22</strain>
    </source>
</reference>
<dbReference type="InterPro" id="IPR036477">
    <property type="entry name" value="Formyl_transf_N_sf"/>
</dbReference>
<dbReference type="Gene3D" id="3.40.50.170">
    <property type="entry name" value="Formyl transferase, N-terminal domain"/>
    <property type="match status" value="1"/>
</dbReference>
<comment type="catalytic activity">
    <reaction evidence="5 6">
        <text>N(1)-(5-phospho-beta-D-ribosyl)glycinamide + (6R)-10-formyltetrahydrofolate = N(2)-formyl-N(1)-(5-phospho-beta-D-ribosyl)glycinamide + (6S)-5,6,7,8-tetrahydrofolate + H(+)</text>
        <dbReference type="Rhea" id="RHEA:15053"/>
        <dbReference type="ChEBI" id="CHEBI:15378"/>
        <dbReference type="ChEBI" id="CHEBI:57453"/>
        <dbReference type="ChEBI" id="CHEBI:143788"/>
        <dbReference type="ChEBI" id="CHEBI:147286"/>
        <dbReference type="ChEBI" id="CHEBI:195366"/>
        <dbReference type="EC" id="2.1.2.2"/>
    </reaction>
</comment>
<feature type="domain" description="Formyl transferase N-terminal" evidence="7">
    <location>
        <begin position="8"/>
        <end position="190"/>
    </location>
</feature>